<evidence type="ECO:0000313" key="11">
    <source>
        <dbReference type="EMBL" id="EQD53016.1"/>
    </source>
</evidence>
<dbReference type="GO" id="GO:0016020">
    <property type="term" value="C:membrane"/>
    <property type="evidence" value="ECO:0007669"/>
    <property type="project" value="InterPro"/>
</dbReference>
<dbReference type="GO" id="GO:0008137">
    <property type="term" value="F:NADH dehydrogenase (ubiquinone) activity"/>
    <property type="evidence" value="ECO:0007669"/>
    <property type="project" value="InterPro"/>
</dbReference>
<comment type="caution">
    <text evidence="11">The sequence shown here is derived from an EMBL/GenBank/DDBJ whole genome shotgun (WGS) entry which is preliminary data.</text>
</comment>
<dbReference type="SUPFAM" id="SSF54862">
    <property type="entry name" value="4Fe-4S ferredoxins"/>
    <property type="match status" value="1"/>
</dbReference>
<dbReference type="PROSITE" id="PS51839">
    <property type="entry name" value="4FE4S_HC3"/>
    <property type="match status" value="1"/>
</dbReference>
<evidence type="ECO:0000256" key="5">
    <source>
        <dbReference type="ARBA" id="ARBA00022967"/>
    </source>
</evidence>
<comment type="cofactor">
    <cofactor evidence="9">
        <name>[2Fe-2S] cluster</name>
        <dbReference type="ChEBI" id="CHEBI:190135"/>
    </cofactor>
</comment>
<keyword evidence="4" id="KW-0479">Metal-binding</keyword>
<dbReference type="GO" id="GO:0051539">
    <property type="term" value="F:4 iron, 4 sulfur cluster binding"/>
    <property type="evidence" value="ECO:0007669"/>
    <property type="project" value="UniProtKB-KW"/>
</dbReference>
<evidence type="ECO:0000256" key="1">
    <source>
        <dbReference type="ARBA" id="ARBA00001966"/>
    </source>
</evidence>
<dbReference type="GO" id="GO:0042773">
    <property type="term" value="P:ATP synthesis coupled electron transport"/>
    <property type="evidence" value="ECO:0007669"/>
    <property type="project" value="InterPro"/>
</dbReference>
<dbReference type="PANTHER" id="PTHR43105:SF13">
    <property type="entry name" value="NADH-UBIQUINONE OXIDOREDUCTASE 75 KDA SUBUNIT, MITOCHONDRIAL"/>
    <property type="match status" value="1"/>
</dbReference>
<evidence type="ECO:0000256" key="8">
    <source>
        <dbReference type="ARBA" id="ARBA00023027"/>
    </source>
</evidence>
<dbReference type="Gene3D" id="3.10.20.740">
    <property type="match status" value="1"/>
</dbReference>
<keyword evidence="8" id="KW-0520">NAD</keyword>
<dbReference type="SMART" id="SM00929">
    <property type="entry name" value="NADH-G_4Fe-4S_3"/>
    <property type="match status" value="1"/>
</dbReference>
<dbReference type="Pfam" id="PF22117">
    <property type="entry name" value="Fer4_Nqo3"/>
    <property type="match status" value="1"/>
</dbReference>
<feature type="non-terminal residue" evidence="11">
    <location>
        <position position="1"/>
    </location>
</feature>
<feature type="domain" description="4Fe-4S His(Cys)3-ligated-type" evidence="10">
    <location>
        <begin position="17"/>
        <end position="56"/>
    </location>
</feature>
<dbReference type="InterPro" id="IPR000283">
    <property type="entry name" value="NADH_UbQ_OxRdtase_75kDa_su_CS"/>
</dbReference>
<dbReference type="PROSITE" id="PS00643">
    <property type="entry name" value="COMPLEX1_75K_3"/>
    <property type="match status" value="1"/>
</dbReference>
<comment type="cofactor">
    <cofactor evidence="1">
        <name>[4Fe-4S] cluster</name>
        <dbReference type="ChEBI" id="CHEBI:49883"/>
    </cofactor>
</comment>
<dbReference type="InterPro" id="IPR050123">
    <property type="entry name" value="Prok_molybdopt-oxidoreductase"/>
</dbReference>
<sequence>CATPVTEGMRVSTLSPRALSAQHATMEFLLINHPLDCPVCDQGGECELQDLAMGYGFDHSRFREPKRVVPDENIGPLVSTDMTRCIYCSRCVRFGQEIAGDPELAITGRGEHSEVRSFLGRELESELSGNIIDLCPVGALNSKPFRFAARTWEMLALPGISAHDAMGSHLWGHTLRGRLMRVVPRPAPERNEI</sequence>
<dbReference type="Pfam" id="PF10588">
    <property type="entry name" value="NADH-G_4Fe-4S_3"/>
    <property type="match status" value="1"/>
</dbReference>
<dbReference type="GO" id="GO:0016491">
    <property type="term" value="F:oxidoreductase activity"/>
    <property type="evidence" value="ECO:0007669"/>
    <property type="project" value="InterPro"/>
</dbReference>
<reference evidence="11" key="2">
    <citation type="journal article" date="2014" name="ISME J.">
        <title>Microbial stratification in low pH oxic and suboxic macroscopic growths along an acid mine drainage.</title>
        <authorList>
            <person name="Mendez-Garcia C."/>
            <person name="Mesa V."/>
            <person name="Sprenger R.R."/>
            <person name="Richter M."/>
            <person name="Diez M.S."/>
            <person name="Solano J."/>
            <person name="Bargiela R."/>
            <person name="Golyshina O.V."/>
            <person name="Manteca A."/>
            <person name="Ramos J.L."/>
            <person name="Gallego J.R."/>
            <person name="Llorente I."/>
            <person name="Martins Dos Santos V.A."/>
            <person name="Jensen O.N."/>
            <person name="Pelaez A.I."/>
            <person name="Sanchez J."/>
            <person name="Ferrer M."/>
        </authorList>
    </citation>
    <scope>NUCLEOTIDE SEQUENCE</scope>
</reference>
<dbReference type="InterPro" id="IPR019574">
    <property type="entry name" value="NADH_UbQ_OxRdtase_Gsu_4Fe4S-bd"/>
</dbReference>
<dbReference type="AlphaFoldDB" id="T0ZXR8"/>
<name>T0ZXR8_9ZZZZ</name>
<keyword evidence="7" id="KW-0411">Iron-sulfur</keyword>
<evidence type="ECO:0000256" key="3">
    <source>
        <dbReference type="ARBA" id="ARBA00022485"/>
    </source>
</evidence>
<dbReference type="GO" id="GO:0046872">
    <property type="term" value="F:metal ion binding"/>
    <property type="evidence" value="ECO:0007669"/>
    <property type="project" value="UniProtKB-KW"/>
</dbReference>
<dbReference type="Gene3D" id="3.30.70.20">
    <property type="match status" value="1"/>
</dbReference>
<evidence type="ECO:0000256" key="4">
    <source>
        <dbReference type="ARBA" id="ARBA00022723"/>
    </source>
</evidence>
<accession>T0ZXR8</accession>
<dbReference type="EMBL" id="AUZZ01004491">
    <property type="protein sequence ID" value="EQD53016.1"/>
    <property type="molecule type" value="Genomic_DNA"/>
</dbReference>
<gene>
    <name evidence="11" type="ORF">B2A_06360</name>
</gene>
<evidence type="ECO:0000256" key="9">
    <source>
        <dbReference type="ARBA" id="ARBA00034078"/>
    </source>
</evidence>
<dbReference type="PANTHER" id="PTHR43105">
    <property type="entry name" value="RESPIRATORY NITRATE REDUCTASE"/>
    <property type="match status" value="1"/>
</dbReference>
<keyword evidence="6" id="KW-0408">Iron</keyword>
<organism evidence="11">
    <name type="scientific">mine drainage metagenome</name>
    <dbReference type="NCBI Taxonomy" id="410659"/>
    <lineage>
        <taxon>unclassified sequences</taxon>
        <taxon>metagenomes</taxon>
        <taxon>ecological metagenomes</taxon>
    </lineage>
</organism>
<proteinExistence type="inferred from homology"/>
<protein>
    <submittedName>
        <fullName evidence="11">NADH dehydrogenase subunit G</fullName>
    </submittedName>
</protein>
<comment type="similarity">
    <text evidence="2">Belongs to the complex I 75 kDa subunit family.</text>
</comment>
<evidence type="ECO:0000259" key="10">
    <source>
        <dbReference type="PROSITE" id="PS51839"/>
    </source>
</evidence>
<reference evidence="11" key="1">
    <citation type="submission" date="2013-08" db="EMBL/GenBank/DDBJ databases">
        <authorList>
            <person name="Mendez C."/>
            <person name="Richter M."/>
            <person name="Ferrer M."/>
            <person name="Sanchez J."/>
        </authorList>
    </citation>
    <scope>NUCLEOTIDE SEQUENCE</scope>
</reference>
<evidence type="ECO:0000256" key="7">
    <source>
        <dbReference type="ARBA" id="ARBA00023014"/>
    </source>
</evidence>
<keyword evidence="3" id="KW-0004">4Fe-4S</keyword>
<dbReference type="FunFam" id="3.30.70.20:FF:000002">
    <property type="entry name" value="NADH-ubiquinone oxidoreductase 75 kDa subunit"/>
    <property type="match status" value="1"/>
</dbReference>
<evidence type="ECO:0000256" key="6">
    <source>
        <dbReference type="ARBA" id="ARBA00023004"/>
    </source>
</evidence>
<feature type="non-terminal residue" evidence="11">
    <location>
        <position position="193"/>
    </location>
</feature>
<evidence type="ECO:0000256" key="2">
    <source>
        <dbReference type="ARBA" id="ARBA00005404"/>
    </source>
</evidence>
<dbReference type="InterPro" id="IPR054351">
    <property type="entry name" value="NADH_UbQ_OxRdtase_ferredoxin"/>
</dbReference>
<dbReference type="PROSITE" id="PS00642">
    <property type="entry name" value="COMPLEX1_75K_2"/>
    <property type="match status" value="1"/>
</dbReference>
<keyword evidence="5" id="KW-1278">Translocase</keyword>